<feature type="transmembrane region" description="Helical" evidence="11">
    <location>
        <begin position="65"/>
        <end position="85"/>
    </location>
</feature>
<dbReference type="PROSITE" id="PS50939">
    <property type="entry name" value="CYTOCHROME_B561"/>
    <property type="match status" value="1"/>
</dbReference>
<dbReference type="OrthoDB" id="907479at2759"/>
<feature type="domain" description="Cytochrome b561" evidence="12">
    <location>
        <begin position="30"/>
        <end position="238"/>
    </location>
</feature>
<sequence>MERLLHLWRSPPRPKHIDKVYFRFDLFLSVSQVFAFLMVILAGYYHEIADDGLQGSLGQLHYHGLYMRYALIFFQGEGLLAYRIFRHETKIMSKMVHTLMHICTFALVVAALINIVQFKNDNHISHMYSSHSWIGICLISVYLVQFAFGVINFPLPFSTGTRSSFVSSHKLVGLTIFVVSVAQSLTGSAQIPLIIHSQSNNCTTEANEYERLSKPSLLLNFTSVFTLLYSLSVIYMVCTNRWRRRKTPDEKI</sequence>
<comment type="cofactor">
    <cofactor evidence="1">
        <name>heme b</name>
        <dbReference type="ChEBI" id="CHEBI:60344"/>
    </cofactor>
</comment>
<evidence type="ECO:0000259" key="12">
    <source>
        <dbReference type="PROSITE" id="PS50939"/>
    </source>
</evidence>
<evidence type="ECO:0000313" key="14">
    <source>
        <dbReference type="Proteomes" id="UP000031036"/>
    </source>
</evidence>
<dbReference type="InterPro" id="IPR006593">
    <property type="entry name" value="Cyt_b561/ferric_Rdtase_TM"/>
</dbReference>
<keyword evidence="10 11" id="KW-0472">Membrane</keyword>
<keyword evidence="4" id="KW-0349">Heme</keyword>
<dbReference type="AlphaFoldDB" id="A0A0B2W1W2"/>
<proteinExistence type="predicted"/>
<evidence type="ECO:0000256" key="1">
    <source>
        <dbReference type="ARBA" id="ARBA00001970"/>
    </source>
</evidence>
<dbReference type="GO" id="GO:0016491">
    <property type="term" value="F:oxidoreductase activity"/>
    <property type="evidence" value="ECO:0007669"/>
    <property type="project" value="InterPro"/>
</dbReference>
<feature type="transmembrane region" description="Helical" evidence="11">
    <location>
        <begin position="130"/>
        <end position="151"/>
    </location>
</feature>
<keyword evidence="14" id="KW-1185">Reference proteome</keyword>
<evidence type="ECO:0000256" key="11">
    <source>
        <dbReference type="SAM" id="Phobius"/>
    </source>
</evidence>
<evidence type="ECO:0000256" key="4">
    <source>
        <dbReference type="ARBA" id="ARBA00022617"/>
    </source>
</evidence>
<dbReference type="CDD" id="cd08554">
    <property type="entry name" value="Cyt_b561"/>
    <property type="match status" value="1"/>
</dbReference>
<dbReference type="EMBL" id="JPKZ01000388">
    <property type="protein sequence ID" value="KHN87639.1"/>
    <property type="molecule type" value="Genomic_DNA"/>
</dbReference>
<keyword evidence="3" id="KW-0813">Transport</keyword>
<evidence type="ECO:0000256" key="7">
    <source>
        <dbReference type="ARBA" id="ARBA00022982"/>
    </source>
</evidence>
<comment type="subcellular location">
    <subcellularLocation>
        <location evidence="2">Membrane</location>
        <topology evidence="2">Multi-pass membrane protein</topology>
    </subcellularLocation>
</comment>
<evidence type="ECO:0000256" key="5">
    <source>
        <dbReference type="ARBA" id="ARBA00022692"/>
    </source>
</evidence>
<feature type="transmembrane region" description="Helical" evidence="11">
    <location>
        <begin position="215"/>
        <end position="238"/>
    </location>
</feature>
<dbReference type="PANTHER" id="PTHR10106:SF50">
    <property type="entry name" value="CYTOCHROME B561 DOMAIN-CONTAINING PROTEIN"/>
    <property type="match status" value="1"/>
</dbReference>
<keyword evidence="6" id="KW-0479">Metal-binding</keyword>
<feature type="transmembrane region" description="Helical" evidence="11">
    <location>
        <begin position="171"/>
        <end position="195"/>
    </location>
</feature>
<dbReference type="Gene3D" id="1.20.120.1770">
    <property type="match status" value="1"/>
</dbReference>
<dbReference type="OMA" id="MAYKTVP"/>
<feature type="transmembrane region" description="Helical" evidence="11">
    <location>
        <begin position="20"/>
        <end position="45"/>
    </location>
</feature>
<reference evidence="13 14" key="1">
    <citation type="submission" date="2014-11" db="EMBL/GenBank/DDBJ databases">
        <title>Genetic blueprint of the zoonotic pathogen Toxocara canis.</title>
        <authorList>
            <person name="Zhu X.-Q."/>
            <person name="Korhonen P.K."/>
            <person name="Cai H."/>
            <person name="Young N.D."/>
            <person name="Nejsum P."/>
            <person name="von Samson-Himmelstjerna G."/>
            <person name="Boag P.R."/>
            <person name="Tan P."/>
            <person name="Li Q."/>
            <person name="Min J."/>
            <person name="Yang Y."/>
            <person name="Wang X."/>
            <person name="Fang X."/>
            <person name="Hall R.S."/>
            <person name="Hofmann A."/>
            <person name="Sternberg P.W."/>
            <person name="Jex A.R."/>
            <person name="Gasser R.B."/>
        </authorList>
    </citation>
    <scope>NUCLEOTIDE SEQUENCE [LARGE SCALE GENOMIC DNA]</scope>
    <source>
        <strain evidence="13">PN_DK_2014</strain>
    </source>
</reference>
<evidence type="ECO:0000256" key="6">
    <source>
        <dbReference type="ARBA" id="ARBA00022723"/>
    </source>
</evidence>
<dbReference type="Pfam" id="PF03188">
    <property type="entry name" value="Cytochrom_B561"/>
    <property type="match status" value="1"/>
</dbReference>
<feature type="transmembrane region" description="Helical" evidence="11">
    <location>
        <begin position="97"/>
        <end position="118"/>
    </location>
</feature>
<comment type="caution">
    <text evidence="13">The sequence shown here is derived from an EMBL/GenBank/DDBJ whole genome shotgun (WGS) entry which is preliminary data.</text>
</comment>
<dbReference type="PANTHER" id="PTHR10106">
    <property type="entry name" value="CYTOCHROME B561-RELATED"/>
    <property type="match status" value="1"/>
</dbReference>
<protein>
    <submittedName>
        <fullName evidence="13">Putative cytochrome b561</fullName>
    </submittedName>
</protein>
<dbReference type="Proteomes" id="UP000031036">
    <property type="component" value="Unassembled WGS sequence"/>
</dbReference>
<evidence type="ECO:0000256" key="3">
    <source>
        <dbReference type="ARBA" id="ARBA00022448"/>
    </source>
</evidence>
<evidence type="ECO:0000256" key="2">
    <source>
        <dbReference type="ARBA" id="ARBA00004141"/>
    </source>
</evidence>
<gene>
    <name evidence="13" type="primary">F55H2.5</name>
    <name evidence="13" type="ORF">Tcan_06368</name>
</gene>
<dbReference type="GO" id="GO:0046872">
    <property type="term" value="F:metal ion binding"/>
    <property type="evidence" value="ECO:0007669"/>
    <property type="project" value="UniProtKB-KW"/>
</dbReference>
<evidence type="ECO:0000256" key="9">
    <source>
        <dbReference type="ARBA" id="ARBA00023004"/>
    </source>
</evidence>
<dbReference type="GO" id="GO:0016020">
    <property type="term" value="C:membrane"/>
    <property type="evidence" value="ECO:0007669"/>
    <property type="project" value="UniProtKB-SubCell"/>
</dbReference>
<evidence type="ECO:0000256" key="8">
    <source>
        <dbReference type="ARBA" id="ARBA00022989"/>
    </source>
</evidence>
<keyword evidence="5 11" id="KW-0812">Transmembrane</keyword>
<dbReference type="SMART" id="SM00665">
    <property type="entry name" value="B561"/>
    <property type="match status" value="1"/>
</dbReference>
<keyword evidence="7" id="KW-0249">Electron transport</keyword>
<name>A0A0B2W1W2_TOXCA</name>
<organism evidence="13 14">
    <name type="scientific">Toxocara canis</name>
    <name type="common">Canine roundworm</name>
    <dbReference type="NCBI Taxonomy" id="6265"/>
    <lineage>
        <taxon>Eukaryota</taxon>
        <taxon>Metazoa</taxon>
        <taxon>Ecdysozoa</taxon>
        <taxon>Nematoda</taxon>
        <taxon>Chromadorea</taxon>
        <taxon>Rhabditida</taxon>
        <taxon>Spirurina</taxon>
        <taxon>Ascaridomorpha</taxon>
        <taxon>Ascaridoidea</taxon>
        <taxon>Toxocaridae</taxon>
        <taxon>Toxocara</taxon>
    </lineage>
</organism>
<evidence type="ECO:0000256" key="10">
    <source>
        <dbReference type="ARBA" id="ARBA00023136"/>
    </source>
</evidence>
<dbReference type="InterPro" id="IPR043205">
    <property type="entry name" value="CYB561/CYBRD1-like"/>
</dbReference>
<accession>A0A0B2W1W2</accession>
<evidence type="ECO:0000313" key="13">
    <source>
        <dbReference type="EMBL" id="KHN87639.1"/>
    </source>
</evidence>
<dbReference type="STRING" id="6265.A0A0B2W1W2"/>
<keyword evidence="8 11" id="KW-1133">Transmembrane helix</keyword>
<keyword evidence="9" id="KW-0408">Iron</keyword>